<proteinExistence type="predicted"/>
<name>A0A9W6TUP1_9STRA</name>
<evidence type="ECO:0000256" key="1">
    <source>
        <dbReference type="SAM" id="MobiDB-lite"/>
    </source>
</evidence>
<evidence type="ECO:0000313" key="3">
    <source>
        <dbReference type="Proteomes" id="UP001165083"/>
    </source>
</evidence>
<reference evidence="2" key="1">
    <citation type="submission" date="2023-04" db="EMBL/GenBank/DDBJ databases">
        <title>Phytophthora lilii NBRC 32176.</title>
        <authorList>
            <person name="Ichikawa N."/>
            <person name="Sato H."/>
            <person name="Tonouchi N."/>
        </authorList>
    </citation>
    <scope>NUCLEOTIDE SEQUENCE</scope>
    <source>
        <strain evidence="2">NBRC 32176</strain>
    </source>
</reference>
<accession>A0A9W6TUP1</accession>
<dbReference type="AlphaFoldDB" id="A0A9W6TUP1"/>
<sequence length="88" mass="9531">MYEGASGASDITNGITTLPKKATESTQTDSSESAESLKKTLIDGYYQTNPEVLTPNVRPVMIDAEVDAEPRMTDGWVHMHPDTSSSNI</sequence>
<comment type="caution">
    <text evidence="2">The sequence shown here is derived from an EMBL/GenBank/DDBJ whole genome shotgun (WGS) entry which is preliminary data.</text>
</comment>
<keyword evidence="3" id="KW-1185">Reference proteome</keyword>
<protein>
    <submittedName>
        <fullName evidence="2">Unnamed protein product</fullName>
    </submittedName>
</protein>
<feature type="compositionally biased region" description="Polar residues" evidence="1">
    <location>
        <begin position="24"/>
        <end position="34"/>
    </location>
</feature>
<dbReference type="EMBL" id="BSXW01000370">
    <property type="protein sequence ID" value="GMF20224.1"/>
    <property type="molecule type" value="Genomic_DNA"/>
</dbReference>
<evidence type="ECO:0000313" key="2">
    <source>
        <dbReference type="EMBL" id="GMF20224.1"/>
    </source>
</evidence>
<organism evidence="2 3">
    <name type="scientific">Phytophthora lilii</name>
    <dbReference type="NCBI Taxonomy" id="2077276"/>
    <lineage>
        <taxon>Eukaryota</taxon>
        <taxon>Sar</taxon>
        <taxon>Stramenopiles</taxon>
        <taxon>Oomycota</taxon>
        <taxon>Peronosporomycetes</taxon>
        <taxon>Peronosporales</taxon>
        <taxon>Peronosporaceae</taxon>
        <taxon>Phytophthora</taxon>
    </lineage>
</organism>
<feature type="region of interest" description="Disordered" evidence="1">
    <location>
        <begin position="1"/>
        <end position="36"/>
    </location>
</feature>
<gene>
    <name evidence="2" type="ORF">Plil01_000783100</name>
</gene>
<dbReference type="Proteomes" id="UP001165083">
    <property type="component" value="Unassembled WGS sequence"/>
</dbReference>